<accession>A0A0D4DAZ1</accession>
<proteinExistence type="predicted"/>
<dbReference type="KEGG" id="vg:26628717"/>
<dbReference type="RefSeq" id="YP_009201104.1">
    <property type="nucleotide sequence ID" value="NC_028829.1"/>
</dbReference>
<evidence type="ECO:0000313" key="2">
    <source>
        <dbReference type="Proteomes" id="UP000202888"/>
    </source>
</evidence>
<dbReference type="Proteomes" id="UP000202888">
    <property type="component" value="Segment"/>
</dbReference>
<reference evidence="1 2" key="1">
    <citation type="journal article" date="2016" name="Genom Data">
        <title>Complete genome sequence of a giant Vibrio phage ValKK3 infecting Vibrio alginolyticus.</title>
        <authorList>
            <person name="Lal T.M."/>
            <person name="Sano M."/>
            <person name="Hatai K."/>
            <person name="Ransangan J."/>
        </authorList>
    </citation>
    <scope>NUCLEOTIDE SEQUENCE [LARGE SCALE GENOMIC DNA]</scope>
</reference>
<dbReference type="OrthoDB" id="23160at10239"/>
<keyword evidence="2" id="KW-1185">Reference proteome</keyword>
<dbReference type="GeneID" id="26628717"/>
<sequence length="115" mass="13291">MIKKDVSRLTVGDITDDTFWNRTECLKEGKYLLTGVQKNGEKLPEYEHDDLEHIVAVVEQSILDRSSGSYMRQFNRHIVIESSENVLHVRLGYGSKDNRSPGNYLHEIKIEVKND</sequence>
<dbReference type="EMBL" id="KP671755">
    <property type="protein sequence ID" value="AJT60842.1"/>
    <property type="molecule type" value="Genomic_DNA"/>
</dbReference>
<protein>
    <submittedName>
        <fullName evidence="1">Uncharacterized protein</fullName>
    </submittedName>
</protein>
<organism evidence="1 2">
    <name type="scientific">Vibrio phage ValKK3</name>
    <dbReference type="NCBI Taxonomy" id="1610855"/>
    <lineage>
        <taxon>Viruses</taxon>
        <taxon>Duplodnaviria</taxon>
        <taxon>Heunggongvirae</taxon>
        <taxon>Uroviricota</taxon>
        <taxon>Caudoviricetes</taxon>
        <taxon>Pantevenvirales</taxon>
        <taxon>Straboviridae</taxon>
        <taxon>Schizotequatrovirus</taxon>
        <taxon>Schizotequatrovirus valkk3</taxon>
    </lineage>
</organism>
<name>A0A0D4DAZ1_9CAUD</name>
<evidence type="ECO:0000313" key="1">
    <source>
        <dbReference type="EMBL" id="AJT60842.1"/>
    </source>
</evidence>